<accession>A0A1N7KJ43</accession>
<feature type="signal peptide" evidence="1">
    <location>
        <begin position="1"/>
        <end position="22"/>
    </location>
</feature>
<keyword evidence="1" id="KW-0732">Signal</keyword>
<dbReference type="RefSeq" id="WP_076385905.1">
    <property type="nucleotide sequence ID" value="NZ_FTOI01000003.1"/>
</dbReference>
<sequence>MKKSIAILLAALSMIIISCRSSEDTAPENPAVENFFNLNVGNKFVYKTYDNPDFTNPQSVYIFTGKIDSVSIVGKVEVQGFTFAKERTKTVWTNSTMNNQESFRYLRVNSKGHLVALKTLDNIPITETSGSVIHPGTDFSFTFKRDQIEMNQLVGSLFYQLHKDKSIDVEGNVYLVSPYLGDFTPAASQPNLLKKTQEISFKKGVGLVKEICHSVYGKGFFETRLVSATVVN</sequence>
<protein>
    <submittedName>
        <fullName evidence="2">Uncharacterized protein</fullName>
    </submittedName>
</protein>
<dbReference type="Proteomes" id="UP000185839">
    <property type="component" value="Unassembled WGS sequence"/>
</dbReference>
<dbReference type="PROSITE" id="PS51257">
    <property type="entry name" value="PROKAR_LIPOPROTEIN"/>
    <property type="match status" value="1"/>
</dbReference>
<evidence type="ECO:0000313" key="2">
    <source>
        <dbReference type="EMBL" id="SIS61628.1"/>
    </source>
</evidence>
<dbReference type="AlphaFoldDB" id="A0A1N7KJ43"/>
<gene>
    <name evidence="2" type="ORF">SAMN05421789_103230</name>
</gene>
<evidence type="ECO:0000256" key="1">
    <source>
        <dbReference type="SAM" id="SignalP"/>
    </source>
</evidence>
<organism evidence="2 3">
    <name type="scientific">Kaistella chaponensis</name>
    <dbReference type="NCBI Taxonomy" id="713588"/>
    <lineage>
        <taxon>Bacteria</taxon>
        <taxon>Pseudomonadati</taxon>
        <taxon>Bacteroidota</taxon>
        <taxon>Flavobacteriia</taxon>
        <taxon>Flavobacteriales</taxon>
        <taxon>Weeksellaceae</taxon>
        <taxon>Chryseobacterium group</taxon>
        <taxon>Kaistella</taxon>
    </lineage>
</organism>
<name>A0A1N7KJ43_9FLAO</name>
<reference evidence="3" key="1">
    <citation type="submission" date="2017-01" db="EMBL/GenBank/DDBJ databases">
        <authorList>
            <person name="Varghese N."/>
            <person name="Submissions S."/>
        </authorList>
    </citation>
    <scope>NUCLEOTIDE SEQUENCE [LARGE SCALE GENOMIC DNA]</scope>
    <source>
        <strain evidence="3">DSM 23145</strain>
    </source>
</reference>
<feature type="chain" id="PRO_5012026374" evidence="1">
    <location>
        <begin position="23"/>
        <end position="232"/>
    </location>
</feature>
<dbReference type="OrthoDB" id="9781289at2"/>
<dbReference type="EMBL" id="FTOI01000003">
    <property type="protein sequence ID" value="SIS61628.1"/>
    <property type="molecule type" value="Genomic_DNA"/>
</dbReference>
<dbReference type="STRING" id="713588.SAMN05421789_103230"/>
<proteinExistence type="predicted"/>
<evidence type="ECO:0000313" key="3">
    <source>
        <dbReference type="Proteomes" id="UP000185839"/>
    </source>
</evidence>
<keyword evidence="3" id="KW-1185">Reference proteome</keyword>